<evidence type="ECO:0000313" key="3">
    <source>
        <dbReference type="Proteomes" id="UP001153328"/>
    </source>
</evidence>
<dbReference type="EMBL" id="CAJVAX010000012">
    <property type="protein sequence ID" value="CAG7633787.1"/>
    <property type="molecule type" value="Genomic_DNA"/>
</dbReference>
<evidence type="ECO:0000256" key="1">
    <source>
        <dbReference type="SAM" id="MobiDB-lite"/>
    </source>
</evidence>
<name>A0A9W4E5M8_9ACTN</name>
<dbReference type="AlphaFoldDB" id="A0A9W4E5M8"/>
<organism evidence="2 3">
    <name type="scientific">Actinacidiphila bryophytorum</name>
    <dbReference type="NCBI Taxonomy" id="1436133"/>
    <lineage>
        <taxon>Bacteria</taxon>
        <taxon>Bacillati</taxon>
        <taxon>Actinomycetota</taxon>
        <taxon>Actinomycetes</taxon>
        <taxon>Kitasatosporales</taxon>
        <taxon>Streptomycetaceae</taxon>
        <taxon>Actinacidiphila</taxon>
    </lineage>
</organism>
<dbReference type="Proteomes" id="UP001153328">
    <property type="component" value="Unassembled WGS sequence"/>
</dbReference>
<protein>
    <submittedName>
        <fullName evidence="2">Uncharacterized protein</fullName>
    </submittedName>
</protein>
<comment type="caution">
    <text evidence="2">The sequence shown here is derived from an EMBL/GenBank/DDBJ whole genome shotgun (WGS) entry which is preliminary data.</text>
</comment>
<sequence length="55" mass="5868">MPDHRPRAKRDGGTPRQSPGGGLVAPFPAPLCARPRRTGARPRGASRRSDTAPRP</sequence>
<feature type="region of interest" description="Disordered" evidence="1">
    <location>
        <begin position="1"/>
        <end position="55"/>
    </location>
</feature>
<accession>A0A9W4E5M8</accession>
<feature type="compositionally biased region" description="Basic and acidic residues" evidence="1">
    <location>
        <begin position="1"/>
        <end position="13"/>
    </location>
</feature>
<feature type="compositionally biased region" description="Basic residues" evidence="1">
    <location>
        <begin position="34"/>
        <end position="46"/>
    </location>
</feature>
<keyword evidence="3" id="KW-1185">Reference proteome</keyword>
<evidence type="ECO:0000313" key="2">
    <source>
        <dbReference type="EMBL" id="CAG7633787.1"/>
    </source>
</evidence>
<reference evidence="2" key="1">
    <citation type="submission" date="2021-06" db="EMBL/GenBank/DDBJ databases">
        <authorList>
            <person name="Arsene-Ploetze F."/>
        </authorList>
    </citation>
    <scope>NUCLEOTIDE SEQUENCE</scope>
    <source>
        <strain evidence="2">SBRY1</strain>
    </source>
</reference>
<gene>
    <name evidence="2" type="ORF">SBRY_21012</name>
</gene>
<proteinExistence type="predicted"/>